<comment type="caution">
    <text evidence="15">The sequence shown here is derived from an EMBL/GenBank/DDBJ whole genome shotgun (WGS) entry which is preliminary data.</text>
</comment>
<evidence type="ECO:0000256" key="10">
    <source>
        <dbReference type="ARBA" id="ARBA00023242"/>
    </source>
</evidence>
<comment type="function">
    <text evidence="11">DNA helicase which participates in several chromatin remodeling complexes, including the SWR1 and the INO80 complexes. The SWR1 complex mediates the ATP-dependent exchange of histone H2A for the H2A variant HZT1 leading to transcriptional regulation of selected genes by chromatin remodeling. The INO80 complex remodels chromatin by shifting nucleosomes and is involved in DNA repair. Also involved in pre-rRNA processing.</text>
</comment>
<dbReference type="GO" id="GO:0016787">
    <property type="term" value="F:hydrolase activity"/>
    <property type="evidence" value="ECO:0007669"/>
    <property type="project" value="UniProtKB-KW"/>
</dbReference>
<dbReference type="SUPFAM" id="SSF52540">
    <property type="entry name" value="P-loop containing nucleoside triphosphate hydrolases"/>
    <property type="match status" value="1"/>
</dbReference>
<keyword evidence="13" id="KW-0067">ATP-binding</keyword>
<dbReference type="PANTHER" id="PTHR11093">
    <property type="entry name" value="RUVB-RELATED REPTIN AND PONTIN"/>
    <property type="match status" value="1"/>
</dbReference>
<keyword evidence="7" id="KW-0010">Activator</keyword>
<dbReference type="GO" id="GO:0006325">
    <property type="term" value="P:chromatin organization"/>
    <property type="evidence" value="ECO:0007669"/>
    <property type="project" value="UniProtKB-KW"/>
</dbReference>
<sequence>MAMKITTGTSELRDITKMERIGVHSHIRGLGLDERLEPRETSQGLVGQAKARKAAGMILKMVQEGRIAGRAMLFAGPPSTGKTAIAMGMAQSLGPDVPFTIITASEVFSLSMSKTEALTQAFRRSIGVRIKEESEIIEGEVVEIQIDRSLTGVRTLSLFHAIVWTAGSHCPPPVALSQGGTGTVKDQQRGVTCKWATKTGKLTIKTTDMETIYDLGTKMIDALTKEKVLAGDVILIDKTSGKITKLGRSFARSRDYDAMGADTKFVATPEGEIQKRKEVVHTVSLHEIDVINSRTQGFLALFAGDTGEIKPELRNQINGKVGEWREEGKAEIVPGVLFIDEVHMLDVECFSFLNRALEQDLAPLVIMASNRGMARIRGTKFRSPHGLPVDLLDRVLIVSTRPYVDEEIRQWAKTCQMEAKKVKKVASSTSKHSLQVRNFGIQQSGYISGKCIYYRGSYGGYDYRLHSGHVTTSKG</sequence>
<keyword evidence="9 13" id="KW-0234">DNA repair</keyword>
<comment type="similarity">
    <text evidence="2 13">Belongs to the RuvB family.</text>
</comment>
<evidence type="ECO:0000256" key="1">
    <source>
        <dbReference type="ARBA" id="ARBA00004123"/>
    </source>
</evidence>
<dbReference type="GO" id="GO:0006281">
    <property type="term" value="P:DNA repair"/>
    <property type="evidence" value="ECO:0007669"/>
    <property type="project" value="UniProtKB-KW"/>
</dbReference>
<dbReference type="GO" id="GO:0005524">
    <property type="term" value="F:ATP binding"/>
    <property type="evidence" value="ECO:0007669"/>
    <property type="project" value="UniProtKB-KW"/>
</dbReference>
<organism evidence="15 16">
    <name type="scientific">Ephemerocybe angulata</name>
    <dbReference type="NCBI Taxonomy" id="980116"/>
    <lineage>
        <taxon>Eukaryota</taxon>
        <taxon>Fungi</taxon>
        <taxon>Dikarya</taxon>
        <taxon>Basidiomycota</taxon>
        <taxon>Agaricomycotina</taxon>
        <taxon>Agaricomycetes</taxon>
        <taxon>Agaricomycetidae</taxon>
        <taxon>Agaricales</taxon>
        <taxon>Agaricineae</taxon>
        <taxon>Psathyrellaceae</taxon>
        <taxon>Ephemerocybe</taxon>
    </lineage>
</organism>
<keyword evidence="13" id="KW-0547">Nucleotide-binding</keyword>
<dbReference type="Proteomes" id="UP000541558">
    <property type="component" value="Unassembled WGS sequence"/>
</dbReference>
<dbReference type="AlphaFoldDB" id="A0A8H5FD84"/>
<feature type="domain" description="AAA+ ATPase" evidence="14">
    <location>
        <begin position="68"/>
        <end position="402"/>
    </location>
</feature>
<keyword evidence="13" id="KW-0378">Hydrolase</keyword>
<evidence type="ECO:0000313" key="16">
    <source>
        <dbReference type="Proteomes" id="UP000541558"/>
    </source>
</evidence>
<dbReference type="FunFam" id="3.40.50.300:FF:002221">
    <property type="entry name" value="RuvB-like 2"/>
    <property type="match status" value="2"/>
</dbReference>
<comment type="subcellular location">
    <subcellularLocation>
        <location evidence="1 13">Nucleus</location>
    </subcellularLocation>
</comment>
<evidence type="ECO:0000256" key="8">
    <source>
        <dbReference type="ARBA" id="ARBA00023163"/>
    </source>
</evidence>
<evidence type="ECO:0000256" key="5">
    <source>
        <dbReference type="ARBA" id="ARBA00022853"/>
    </source>
</evidence>
<dbReference type="InterPro" id="IPR012340">
    <property type="entry name" value="NA-bd_OB-fold"/>
</dbReference>
<evidence type="ECO:0000256" key="2">
    <source>
        <dbReference type="ARBA" id="ARBA00007519"/>
    </source>
</evidence>
<dbReference type="SUPFAM" id="SSF50249">
    <property type="entry name" value="Nucleic acid-binding proteins"/>
    <property type="match status" value="1"/>
</dbReference>
<proteinExistence type="inferred from homology"/>
<reference evidence="15 16" key="1">
    <citation type="journal article" date="2020" name="ISME J.">
        <title>Uncovering the hidden diversity of litter-decomposition mechanisms in mushroom-forming fungi.</title>
        <authorList>
            <person name="Floudas D."/>
            <person name="Bentzer J."/>
            <person name="Ahren D."/>
            <person name="Johansson T."/>
            <person name="Persson P."/>
            <person name="Tunlid A."/>
        </authorList>
    </citation>
    <scope>NUCLEOTIDE SEQUENCE [LARGE SCALE GENOMIC DNA]</scope>
    <source>
        <strain evidence="15 16">CBS 175.51</strain>
    </source>
</reference>
<dbReference type="Gene3D" id="3.40.50.300">
    <property type="entry name" value="P-loop containing nucleotide triphosphate hydrolases"/>
    <property type="match status" value="1"/>
</dbReference>
<evidence type="ECO:0000313" key="15">
    <source>
        <dbReference type="EMBL" id="KAF5332516.1"/>
    </source>
</evidence>
<evidence type="ECO:0000256" key="13">
    <source>
        <dbReference type="RuleBase" id="RU363048"/>
    </source>
</evidence>
<evidence type="ECO:0000256" key="12">
    <source>
        <dbReference type="ARBA" id="ARBA00047995"/>
    </source>
</evidence>
<name>A0A8H5FD84_9AGAR</name>
<keyword evidence="6 13" id="KW-0805">Transcription regulation</keyword>
<dbReference type="GO" id="GO:0032991">
    <property type="term" value="C:protein-containing complex"/>
    <property type="evidence" value="ECO:0007669"/>
    <property type="project" value="UniProtKB-ARBA"/>
</dbReference>
<keyword evidence="3 13" id="KW-0227">DNA damage</keyword>
<comment type="function">
    <text evidence="13">DNA helicase participates in several chromatin remodeling complexes, including the SWR1 and the INO80 complexes.</text>
</comment>
<dbReference type="EMBL" id="JAACJK010000110">
    <property type="protein sequence ID" value="KAF5332516.1"/>
    <property type="molecule type" value="Genomic_DNA"/>
</dbReference>
<keyword evidence="8 13" id="KW-0804">Transcription</keyword>
<evidence type="ECO:0000256" key="6">
    <source>
        <dbReference type="ARBA" id="ARBA00023015"/>
    </source>
</evidence>
<dbReference type="InterPro" id="IPR003593">
    <property type="entry name" value="AAA+_ATPase"/>
</dbReference>
<dbReference type="InterPro" id="IPR027238">
    <property type="entry name" value="RuvB-like"/>
</dbReference>
<evidence type="ECO:0000256" key="4">
    <source>
        <dbReference type="ARBA" id="ARBA00022806"/>
    </source>
</evidence>
<dbReference type="GO" id="GO:0003678">
    <property type="term" value="F:DNA helicase activity"/>
    <property type="evidence" value="ECO:0007669"/>
    <property type="project" value="UniProtKB-EC"/>
</dbReference>
<evidence type="ECO:0000259" key="14">
    <source>
        <dbReference type="SMART" id="SM00382"/>
    </source>
</evidence>
<evidence type="ECO:0000256" key="9">
    <source>
        <dbReference type="ARBA" id="ARBA00023204"/>
    </source>
</evidence>
<keyword evidence="4 13" id="KW-0347">Helicase</keyword>
<evidence type="ECO:0000256" key="3">
    <source>
        <dbReference type="ARBA" id="ARBA00022763"/>
    </source>
</evidence>
<dbReference type="EC" id="3.6.4.12" evidence="13"/>
<dbReference type="GO" id="GO:0005634">
    <property type="term" value="C:nucleus"/>
    <property type="evidence" value="ECO:0007669"/>
    <property type="project" value="UniProtKB-SubCell"/>
</dbReference>
<dbReference type="InterPro" id="IPR042487">
    <property type="entry name" value="RuvBL1/2_DNA/RNA_bd_dom"/>
</dbReference>
<comment type="catalytic activity">
    <reaction evidence="12 13">
        <text>ATP + H2O = ADP + phosphate + H(+)</text>
        <dbReference type="Rhea" id="RHEA:13065"/>
        <dbReference type="ChEBI" id="CHEBI:15377"/>
        <dbReference type="ChEBI" id="CHEBI:15378"/>
        <dbReference type="ChEBI" id="CHEBI:30616"/>
        <dbReference type="ChEBI" id="CHEBI:43474"/>
        <dbReference type="ChEBI" id="CHEBI:456216"/>
        <dbReference type="EC" id="3.6.4.12"/>
    </reaction>
</comment>
<accession>A0A8H5FD84</accession>
<evidence type="ECO:0000256" key="11">
    <source>
        <dbReference type="ARBA" id="ARBA00025345"/>
    </source>
</evidence>
<dbReference type="Pfam" id="PF06068">
    <property type="entry name" value="TIP49"/>
    <property type="match status" value="2"/>
</dbReference>
<dbReference type="OrthoDB" id="10060499at2759"/>
<protein>
    <recommendedName>
        <fullName evidence="13">RuvB-like helicase</fullName>
        <ecNumber evidence="13">3.6.4.12</ecNumber>
    </recommendedName>
</protein>
<keyword evidence="5 13" id="KW-0156">Chromatin regulator</keyword>
<keyword evidence="16" id="KW-1185">Reference proteome</keyword>
<dbReference type="Gene3D" id="2.40.50.360">
    <property type="entry name" value="RuvB-like helicase, domain II"/>
    <property type="match status" value="1"/>
</dbReference>
<keyword evidence="10 13" id="KW-0539">Nucleus</keyword>
<dbReference type="InterPro" id="IPR027417">
    <property type="entry name" value="P-loop_NTPase"/>
</dbReference>
<dbReference type="InterPro" id="IPR010339">
    <property type="entry name" value="TIP49_P-loop"/>
</dbReference>
<gene>
    <name evidence="15" type="ORF">D9611_005310</name>
</gene>
<dbReference type="SMART" id="SM00382">
    <property type="entry name" value="AAA"/>
    <property type="match status" value="1"/>
</dbReference>
<evidence type="ECO:0000256" key="7">
    <source>
        <dbReference type="ARBA" id="ARBA00023159"/>
    </source>
</evidence>